<evidence type="ECO:0000256" key="6">
    <source>
        <dbReference type="ARBA" id="ARBA00022989"/>
    </source>
</evidence>
<dbReference type="GO" id="GO:0016757">
    <property type="term" value="F:glycosyltransferase activity"/>
    <property type="evidence" value="ECO:0007669"/>
    <property type="project" value="UniProtKB-KW"/>
</dbReference>
<reference evidence="10 11" key="1">
    <citation type="submission" date="2024-10" db="EMBL/GenBank/DDBJ databases">
        <title>Updated reference genomes for cyclostephanoid diatoms.</title>
        <authorList>
            <person name="Roberts W.R."/>
            <person name="Alverson A.J."/>
        </authorList>
    </citation>
    <scope>NUCLEOTIDE SEQUENCE [LARGE SCALE GENOMIC DNA]</scope>
    <source>
        <strain evidence="10 11">AJA232-27</strain>
    </source>
</reference>
<dbReference type="PANTHER" id="PTHR21461:SF69">
    <property type="entry name" value="GLYCOSYLTRANSFERASE FAMILY 92 PROTEIN"/>
    <property type="match status" value="1"/>
</dbReference>
<dbReference type="PANTHER" id="PTHR21461">
    <property type="entry name" value="GLYCOSYLTRANSFERASE FAMILY 92 PROTEIN"/>
    <property type="match status" value="1"/>
</dbReference>
<comment type="subcellular location">
    <subcellularLocation>
        <location evidence="1">Membrane</location>
        <topology evidence="1">Single-pass membrane protein</topology>
    </subcellularLocation>
</comment>
<dbReference type="Pfam" id="PF01697">
    <property type="entry name" value="Glyco_transf_92"/>
    <property type="match status" value="1"/>
</dbReference>
<organism evidence="10 11">
    <name type="scientific">Discostella pseudostelligera</name>
    <dbReference type="NCBI Taxonomy" id="259834"/>
    <lineage>
        <taxon>Eukaryota</taxon>
        <taxon>Sar</taxon>
        <taxon>Stramenopiles</taxon>
        <taxon>Ochrophyta</taxon>
        <taxon>Bacillariophyta</taxon>
        <taxon>Coscinodiscophyceae</taxon>
        <taxon>Thalassiosirophycidae</taxon>
        <taxon>Stephanodiscales</taxon>
        <taxon>Stephanodiscaceae</taxon>
        <taxon>Discostella</taxon>
    </lineage>
</organism>
<feature type="transmembrane region" description="Helical" evidence="9">
    <location>
        <begin position="23"/>
        <end position="48"/>
    </location>
</feature>
<dbReference type="AlphaFoldDB" id="A0ABD3MFV0"/>
<evidence type="ECO:0000256" key="3">
    <source>
        <dbReference type="ARBA" id="ARBA00022676"/>
    </source>
</evidence>
<feature type="compositionally biased region" description="Basic and acidic residues" evidence="8">
    <location>
        <begin position="107"/>
        <end position="116"/>
    </location>
</feature>
<protein>
    <recommendedName>
        <fullName evidence="12">Glycosyltransferase family 92 protein</fullName>
    </recommendedName>
</protein>
<name>A0ABD3MFV0_9STRA</name>
<keyword evidence="7 9" id="KW-0472">Membrane</keyword>
<evidence type="ECO:0000256" key="4">
    <source>
        <dbReference type="ARBA" id="ARBA00022679"/>
    </source>
</evidence>
<evidence type="ECO:0000256" key="5">
    <source>
        <dbReference type="ARBA" id="ARBA00022692"/>
    </source>
</evidence>
<sequence>MNDSADHVNVTRRKKWKNTTKRCSLIAVFFSTALLVSTSTLYISWSWLAIQTDEKKLEDSTALYFDERSSKEFPSLRQKKRIFKNESDTVQVVSTAEISEVTSTEQELDHSSDHLDSALSSGTHNSDIYQPHKAGKRLLTYGRFGGRLNNQLFQFITALQHAKVLKRTLVVPDEVRDVDWTGMFDVGFGIWDLESLNAAYDIDWTTGLSADFTSSIPNECVLTPKEGRDLLSRGPELWNEWDTKCPDVIDLAGRTGLLFCEQQHQFCGDYEAKMEAYNIYSHIKLSPSLLQYTPSKRNDFKSEGFNELAIHSRRAGEGGYDWELCIKGNSRTCRGHTTGNARDLFCDIRTMKGNCAIWLDLDYQIKSKSALKTNQKDYRFVLASDGAHDWSIDFKSQFIAANNTDWLLDLEKKIREHNDPEQLIESMSVSSLVRSKLKGKKELSKLRENLDSVTATLLDLFSLIDSKYLLGAYYSTLSLNACYFRGLDRIYDSNMCWMLMHPSSEYAITPSPRETVNLHNTSQNDNLPAALMSDVEHAFIRSDDGNFIAIGRYLIRYGKGEVIGILGDGLVPLMIEKTPSGEESVRANFTCSYGEIQDSPATVILMKGDQSIEEHYYKRGSKYKTPFSANGDRFRTMIILCEKLKFDRGLSRHPPLILQSQDDNFSVTIGSSFQRPVGQVKSAKSSVRHNRLVHCLNPVYGLKDPRWLIEYLEYHRAIGVEHVHVYNVDLHTPGMQSALELYRKEGFITRHDWSGKASGGYTQITYEHAKWAAQTDCALRSRGMFDYALFSDIDEVAVGPDSSSISAYPNGHLAPALDLCDEANKQNGKIACSFNSKTVTSIYTKLDKEEELASKDKLIMERYNRIEANPFCPANCRCRAKNCTVLDQMFHYGRQKYFANVGDTSIPPRPMWTHALSRDYNEMKSLMEVLPEEVMHVRHYQGHWYIDKNMIDSVEEVDAPLLQSLMGTVRSSILDSTGKESTHTKQSIYSNAKDVATSSGLDWITPVTTATSQEEDE</sequence>
<dbReference type="InterPro" id="IPR008166">
    <property type="entry name" value="Glyco_transf_92"/>
</dbReference>
<evidence type="ECO:0000313" key="11">
    <source>
        <dbReference type="Proteomes" id="UP001530293"/>
    </source>
</evidence>
<feature type="region of interest" description="Disordered" evidence="8">
    <location>
        <begin position="105"/>
        <end position="129"/>
    </location>
</feature>
<evidence type="ECO:0000256" key="1">
    <source>
        <dbReference type="ARBA" id="ARBA00004167"/>
    </source>
</evidence>
<comment type="caution">
    <text evidence="10">The sequence shown here is derived from an EMBL/GenBank/DDBJ whole genome shotgun (WGS) entry which is preliminary data.</text>
</comment>
<dbReference type="EMBL" id="JALLBG020000130">
    <property type="protein sequence ID" value="KAL3762976.1"/>
    <property type="molecule type" value="Genomic_DNA"/>
</dbReference>
<keyword evidence="6 9" id="KW-1133">Transmembrane helix</keyword>
<evidence type="ECO:0008006" key="12">
    <source>
        <dbReference type="Google" id="ProtNLM"/>
    </source>
</evidence>
<gene>
    <name evidence="10" type="ORF">ACHAWU_001123</name>
</gene>
<evidence type="ECO:0000256" key="2">
    <source>
        <dbReference type="ARBA" id="ARBA00007647"/>
    </source>
</evidence>
<dbReference type="Proteomes" id="UP001530293">
    <property type="component" value="Unassembled WGS sequence"/>
</dbReference>
<comment type="similarity">
    <text evidence="2">Belongs to the glycosyltransferase 92 family.</text>
</comment>
<evidence type="ECO:0000256" key="9">
    <source>
        <dbReference type="SAM" id="Phobius"/>
    </source>
</evidence>
<dbReference type="GO" id="GO:0016020">
    <property type="term" value="C:membrane"/>
    <property type="evidence" value="ECO:0007669"/>
    <property type="project" value="UniProtKB-SubCell"/>
</dbReference>
<keyword evidence="3" id="KW-0328">Glycosyltransferase</keyword>
<evidence type="ECO:0000313" key="10">
    <source>
        <dbReference type="EMBL" id="KAL3762976.1"/>
    </source>
</evidence>
<keyword evidence="11" id="KW-1185">Reference proteome</keyword>
<evidence type="ECO:0000256" key="7">
    <source>
        <dbReference type="ARBA" id="ARBA00023136"/>
    </source>
</evidence>
<proteinExistence type="inferred from homology"/>
<evidence type="ECO:0000256" key="8">
    <source>
        <dbReference type="SAM" id="MobiDB-lite"/>
    </source>
</evidence>
<keyword evidence="4" id="KW-0808">Transferase</keyword>
<keyword evidence="5 9" id="KW-0812">Transmembrane</keyword>
<accession>A0ABD3MFV0</accession>